<feature type="transmembrane region" description="Helical" evidence="6">
    <location>
        <begin position="182"/>
        <end position="199"/>
    </location>
</feature>
<feature type="transmembrane region" description="Helical" evidence="6">
    <location>
        <begin position="160"/>
        <end position="177"/>
    </location>
</feature>
<dbReference type="PANTHER" id="PTHR30474">
    <property type="entry name" value="CELL CYCLE PROTEIN"/>
    <property type="match status" value="1"/>
</dbReference>
<dbReference type="EMBL" id="LIZY01000004">
    <property type="protein sequence ID" value="KPJ64849.1"/>
    <property type="molecule type" value="Genomic_DNA"/>
</dbReference>
<comment type="similarity">
    <text evidence="6">Belongs to the SEDS family. MrdB/RodA subfamily.</text>
</comment>
<dbReference type="GO" id="GO:0008360">
    <property type="term" value="P:regulation of cell shape"/>
    <property type="evidence" value="ECO:0007669"/>
    <property type="project" value="UniProtKB-KW"/>
</dbReference>
<dbReference type="NCBIfam" id="TIGR02210">
    <property type="entry name" value="rodA_shape"/>
    <property type="match status" value="1"/>
</dbReference>
<dbReference type="EC" id="2.4.99.28" evidence="6"/>
<proteinExistence type="inferred from homology"/>
<dbReference type="GO" id="GO:0032153">
    <property type="term" value="C:cell division site"/>
    <property type="evidence" value="ECO:0007669"/>
    <property type="project" value="TreeGrafter"/>
</dbReference>
<evidence type="ECO:0000313" key="7">
    <source>
        <dbReference type="EMBL" id="KPJ64849.1"/>
    </source>
</evidence>
<keyword evidence="6" id="KW-0328">Glycosyltransferase</keyword>
<dbReference type="GO" id="GO:0051301">
    <property type="term" value="P:cell division"/>
    <property type="evidence" value="ECO:0007669"/>
    <property type="project" value="InterPro"/>
</dbReference>
<comment type="catalytic activity">
    <reaction evidence="6">
        <text>[GlcNAc-(1-&gt;4)-Mur2Ac(oyl-L-Ala-gamma-D-Glu-L-Lys-D-Ala-D-Ala)](n)-di-trans,octa-cis-undecaprenyl diphosphate + beta-D-GlcNAc-(1-&gt;4)-Mur2Ac(oyl-L-Ala-gamma-D-Glu-L-Lys-D-Ala-D-Ala)-di-trans,octa-cis-undecaprenyl diphosphate = [GlcNAc-(1-&gt;4)-Mur2Ac(oyl-L-Ala-gamma-D-Glu-L-Lys-D-Ala-D-Ala)](n+1)-di-trans,octa-cis-undecaprenyl diphosphate + di-trans,octa-cis-undecaprenyl diphosphate + H(+)</text>
        <dbReference type="Rhea" id="RHEA:23708"/>
        <dbReference type="Rhea" id="RHEA-COMP:9602"/>
        <dbReference type="Rhea" id="RHEA-COMP:9603"/>
        <dbReference type="ChEBI" id="CHEBI:15378"/>
        <dbReference type="ChEBI" id="CHEBI:58405"/>
        <dbReference type="ChEBI" id="CHEBI:60033"/>
        <dbReference type="ChEBI" id="CHEBI:78435"/>
        <dbReference type="EC" id="2.4.99.28"/>
    </reaction>
</comment>
<evidence type="ECO:0000256" key="6">
    <source>
        <dbReference type="HAMAP-Rule" id="MF_02079"/>
    </source>
</evidence>
<dbReference type="PATRIC" id="fig|1704032.3.peg.384"/>
<dbReference type="InterPro" id="IPR011923">
    <property type="entry name" value="RodA/MrdB"/>
</dbReference>
<keyword evidence="3 6" id="KW-0133">Cell shape</keyword>
<feature type="transmembrane region" description="Helical" evidence="6">
    <location>
        <begin position="271"/>
        <end position="292"/>
    </location>
</feature>
<feature type="transmembrane region" description="Helical" evidence="6">
    <location>
        <begin position="47"/>
        <end position="67"/>
    </location>
</feature>
<feature type="transmembrane region" description="Helical" evidence="6">
    <location>
        <begin position="74"/>
        <end position="92"/>
    </location>
</feature>
<dbReference type="Proteomes" id="UP000052020">
    <property type="component" value="Unassembled WGS sequence"/>
</dbReference>
<dbReference type="HAMAP" id="MF_02079">
    <property type="entry name" value="PGT_RodA"/>
    <property type="match status" value="1"/>
</dbReference>
<dbReference type="GO" id="GO:0015648">
    <property type="term" value="F:lipid-linked peptidoglycan transporter activity"/>
    <property type="evidence" value="ECO:0007669"/>
    <property type="project" value="TreeGrafter"/>
</dbReference>
<keyword evidence="5 6" id="KW-0472">Membrane</keyword>
<dbReference type="GO" id="GO:0005886">
    <property type="term" value="C:plasma membrane"/>
    <property type="evidence" value="ECO:0007669"/>
    <property type="project" value="UniProtKB-SubCell"/>
</dbReference>
<keyword evidence="6" id="KW-0961">Cell wall biogenesis/degradation</keyword>
<evidence type="ECO:0000256" key="4">
    <source>
        <dbReference type="ARBA" id="ARBA00022989"/>
    </source>
</evidence>
<dbReference type="GO" id="GO:0008955">
    <property type="term" value="F:peptidoglycan glycosyltransferase activity"/>
    <property type="evidence" value="ECO:0007669"/>
    <property type="project" value="UniProtKB-UniRule"/>
</dbReference>
<gene>
    <name evidence="6" type="primary">rodA</name>
    <name evidence="7" type="ORF">AMK68_00360</name>
</gene>
<dbReference type="InterPro" id="IPR001182">
    <property type="entry name" value="FtsW/RodA"/>
</dbReference>
<reference evidence="7 8" key="1">
    <citation type="journal article" date="2015" name="Microbiome">
        <title>Genomic resolution of linkages in carbon, nitrogen, and sulfur cycling among widespread estuary sediment bacteria.</title>
        <authorList>
            <person name="Baker B.J."/>
            <person name="Lazar C.S."/>
            <person name="Teske A.P."/>
            <person name="Dick G.J."/>
        </authorList>
    </citation>
    <scope>NUCLEOTIDE SEQUENCE [LARGE SCALE GENOMIC DNA]</scope>
    <source>
        <strain evidence="7">DG_56</strain>
    </source>
</reference>
<protein>
    <recommendedName>
        <fullName evidence="6">Peptidoglycan glycosyltransferase RodA</fullName>
        <shortName evidence="6">PGT</shortName>
        <ecNumber evidence="6">2.4.99.28</ecNumber>
    </recommendedName>
    <alternativeName>
        <fullName evidence="6">Cell elongation protein RodA</fullName>
    </alternativeName>
    <alternativeName>
        <fullName evidence="6">Cell wall polymerase</fullName>
    </alternativeName>
    <alternativeName>
        <fullName evidence="6">Peptidoglycan polymerase</fullName>
        <shortName evidence="6">PG polymerase</shortName>
    </alternativeName>
</protein>
<dbReference type="GO" id="GO:0071555">
    <property type="term" value="P:cell wall organization"/>
    <property type="evidence" value="ECO:0007669"/>
    <property type="project" value="UniProtKB-KW"/>
</dbReference>
<comment type="pathway">
    <text evidence="6">Cell wall biogenesis; peptidoglycan biosynthesis.</text>
</comment>
<name>A0A0S7XQR8_9BACT</name>
<feature type="transmembrane region" description="Helical" evidence="6">
    <location>
        <begin position="337"/>
        <end position="360"/>
    </location>
</feature>
<feature type="transmembrane region" description="Helical" evidence="6">
    <location>
        <begin position="304"/>
        <end position="325"/>
    </location>
</feature>
<keyword evidence="6" id="KW-1003">Cell membrane</keyword>
<dbReference type="UniPathway" id="UPA00219"/>
<dbReference type="AlphaFoldDB" id="A0A0S7XQR8"/>
<sequence>MFARARLRDLDWRLVLAALAISAYGLAAVASATRGDAAAAGLVHRQIVWLAVGVVAAVLAAGVHYHALAARAGVIYIATVVLLATVVLIGYAAGGATRWLGLGALRIQPSEFAKPAIIVALAAYWAARTGREASARGLLSSLAYAGLPALLVFAQPDLGTALALAAIWAAITTVAGVPVRGLLLVAVAVAALFVIAWQVKLIKPYQKDRLAAFVDPAADPLGTGYHVSQSKIAVGSGRWSGWGYGRGPQSRLDFIPAQHTDFVFTVIAEELGFLGALVVLLLYVIIIWRCFTTADRAADRLGRYLAAGVGGVIAFQMIVNIGMTLGLMPVTGIPLPLISYGGSSTVAALIMLGLVQSVALRQRRLVF</sequence>
<dbReference type="PANTHER" id="PTHR30474:SF14">
    <property type="entry name" value="CELL CYCLE PROTEIN"/>
    <property type="match status" value="1"/>
</dbReference>
<organism evidence="7 8">
    <name type="scientific">candidate division KD3-62 bacterium DG_56</name>
    <dbReference type="NCBI Taxonomy" id="1704032"/>
    <lineage>
        <taxon>Bacteria</taxon>
        <taxon>candidate division KD3-62</taxon>
    </lineage>
</organism>
<evidence type="ECO:0000256" key="1">
    <source>
        <dbReference type="ARBA" id="ARBA00004141"/>
    </source>
</evidence>
<evidence type="ECO:0000313" key="8">
    <source>
        <dbReference type="Proteomes" id="UP000052020"/>
    </source>
</evidence>
<keyword evidence="4 6" id="KW-1133">Transmembrane helix</keyword>
<keyword evidence="6" id="KW-0808">Transferase</keyword>
<comment type="function">
    <text evidence="6">Peptidoglycan polymerase that is essential for cell wall elongation.</text>
</comment>
<keyword evidence="6" id="KW-0573">Peptidoglycan synthesis</keyword>
<dbReference type="PROSITE" id="PS00428">
    <property type="entry name" value="FTSW_RODA_SPOVE"/>
    <property type="match status" value="1"/>
</dbReference>
<comment type="subcellular location">
    <subcellularLocation>
        <location evidence="6">Cell membrane</location>
        <topology evidence="6">Multi-pass membrane protein</topology>
    </subcellularLocation>
    <subcellularLocation>
        <location evidence="1">Membrane</location>
        <topology evidence="1">Multi-pass membrane protein</topology>
    </subcellularLocation>
</comment>
<comment type="caution">
    <text evidence="7">The sequence shown here is derived from an EMBL/GenBank/DDBJ whole genome shotgun (WGS) entry which is preliminary data.</text>
</comment>
<evidence type="ECO:0000256" key="3">
    <source>
        <dbReference type="ARBA" id="ARBA00022960"/>
    </source>
</evidence>
<keyword evidence="2 6" id="KW-0812">Transmembrane</keyword>
<accession>A0A0S7XQR8</accession>
<dbReference type="InterPro" id="IPR018365">
    <property type="entry name" value="Cell_cycle_FtsW-rel_CS"/>
</dbReference>
<evidence type="ECO:0000256" key="2">
    <source>
        <dbReference type="ARBA" id="ARBA00022692"/>
    </source>
</evidence>
<evidence type="ECO:0000256" key="5">
    <source>
        <dbReference type="ARBA" id="ARBA00023136"/>
    </source>
</evidence>
<dbReference type="Pfam" id="PF01098">
    <property type="entry name" value="FTSW_RODA_SPOVE"/>
    <property type="match status" value="1"/>
</dbReference>
<dbReference type="GO" id="GO:0009252">
    <property type="term" value="P:peptidoglycan biosynthetic process"/>
    <property type="evidence" value="ECO:0007669"/>
    <property type="project" value="UniProtKB-UniRule"/>
</dbReference>